<sequence length="232" mass="27183">MESILSAIWKRQITSAKMFRKMPEVLPIQTHIHLITSSMVHLVHQMQYFFLFEVIECSWDAFAKQLGQALSLDDIITAHSYFIDTIRRGTFLDEKSQELMDHLRSVYGPILDLQNLEETFLQIATQEYEMRLKENSSLDTTFPASTRLDLADIIDAKANKRQPAFLKYLNTLSIQLRLLSRTYQDRVKKFLIMLASAEDVSLQLLSVRLDFNEYYKSKDNRLVAPLTYLHRR</sequence>
<dbReference type="GO" id="GO:0005874">
    <property type="term" value="C:microtubule"/>
    <property type="evidence" value="ECO:0007669"/>
    <property type="project" value="UniProtKB-KW"/>
</dbReference>
<dbReference type="Proteomes" id="UP000076502">
    <property type="component" value="Unassembled WGS sequence"/>
</dbReference>
<evidence type="ECO:0000256" key="5">
    <source>
        <dbReference type="ARBA" id="ARBA00023212"/>
    </source>
</evidence>
<keyword evidence="3" id="KW-0963">Cytoplasm</keyword>
<keyword evidence="5" id="KW-0206">Cytoskeleton</keyword>
<dbReference type="STRING" id="178035.A0A154PFJ0"/>
<name>A0A154PFJ0_DUFNO</name>
<dbReference type="GO" id="GO:0043015">
    <property type="term" value="F:gamma-tubulin binding"/>
    <property type="evidence" value="ECO:0007669"/>
    <property type="project" value="InterPro"/>
</dbReference>
<dbReference type="GO" id="GO:0031122">
    <property type="term" value="P:cytoplasmic microtubule organization"/>
    <property type="evidence" value="ECO:0007669"/>
    <property type="project" value="TreeGrafter"/>
</dbReference>
<dbReference type="InterPro" id="IPR040457">
    <property type="entry name" value="GCP_C"/>
</dbReference>
<evidence type="ECO:0000256" key="4">
    <source>
        <dbReference type="ARBA" id="ARBA00022701"/>
    </source>
</evidence>
<reference evidence="7 8" key="1">
    <citation type="submission" date="2015-07" db="EMBL/GenBank/DDBJ databases">
        <title>The genome of Dufourea novaeangliae.</title>
        <authorList>
            <person name="Pan H."/>
            <person name="Kapheim K."/>
        </authorList>
    </citation>
    <scope>NUCLEOTIDE SEQUENCE [LARGE SCALE GENOMIC DNA]</scope>
    <source>
        <strain evidence="7">0120121106</strain>
        <tissue evidence="7">Whole body</tissue>
    </source>
</reference>
<proteinExistence type="inferred from homology"/>
<feature type="domain" description="Gamma tubulin complex component C-terminal" evidence="6">
    <location>
        <begin position="1"/>
        <end position="215"/>
    </location>
</feature>
<dbReference type="AlphaFoldDB" id="A0A154PFJ0"/>
<accession>A0A154PFJ0</accession>
<keyword evidence="8" id="KW-1185">Reference proteome</keyword>
<dbReference type="Gene3D" id="1.20.120.1900">
    <property type="entry name" value="Gamma-tubulin complex, C-terminal domain"/>
    <property type="match status" value="1"/>
</dbReference>
<dbReference type="GO" id="GO:0000922">
    <property type="term" value="C:spindle pole"/>
    <property type="evidence" value="ECO:0007669"/>
    <property type="project" value="InterPro"/>
</dbReference>
<gene>
    <name evidence="7" type="ORF">WN55_01934</name>
</gene>
<organism evidence="7 8">
    <name type="scientific">Dufourea novaeangliae</name>
    <name type="common">Sweat bee</name>
    <dbReference type="NCBI Taxonomy" id="178035"/>
    <lineage>
        <taxon>Eukaryota</taxon>
        <taxon>Metazoa</taxon>
        <taxon>Ecdysozoa</taxon>
        <taxon>Arthropoda</taxon>
        <taxon>Hexapoda</taxon>
        <taxon>Insecta</taxon>
        <taxon>Pterygota</taxon>
        <taxon>Neoptera</taxon>
        <taxon>Endopterygota</taxon>
        <taxon>Hymenoptera</taxon>
        <taxon>Apocrita</taxon>
        <taxon>Aculeata</taxon>
        <taxon>Apoidea</taxon>
        <taxon>Anthophila</taxon>
        <taxon>Halictidae</taxon>
        <taxon>Rophitinae</taxon>
        <taxon>Dufourea</taxon>
    </lineage>
</organism>
<dbReference type="EMBL" id="KQ434888">
    <property type="protein sequence ID" value="KZC10214.1"/>
    <property type="molecule type" value="Genomic_DNA"/>
</dbReference>
<dbReference type="GO" id="GO:0007020">
    <property type="term" value="P:microtubule nucleation"/>
    <property type="evidence" value="ECO:0007669"/>
    <property type="project" value="InterPro"/>
</dbReference>
<comment type="similarity">
    <text evidence="2">Belongs to the TUBGCP family.</text>
</comment>
<dbReference type="InterPro" id="IPR007259">
    <property type="entry name" value="GCP"/>
</dbReference>
<dbReference type="GO" id="GO:0051225">
    <property type="term" value="P:spindle assembly"/>
    <property type="evidence" value="ECO:0007669"/>
    <property type="project" value="TreeGrafter"/>
</dbReference>
<evidence type="ECO:0000313" key="8">
    <source>
        <dbReference type="Proteomes" id="UP000076502"/>
    </source>
</evidence>
<protein>
    <submittedName>
        <fullName evidence="7">Gamma-tubulin complex component 3</fullName>
    </submittedName>
</protein>
<dbReference type="GO" id="GO:0000930">
    <property type="term" value="C:gamma-tubulin complex"/>
    <property type="evidence" value="ECO:0007669"/>
    <property type="project" value="TreeGrafter"/>
</dbReference>
<evidence type="ECO:0000313" key="7">
    <source>
        <dbReference type="EMBL" id="KZC10214.1"/>
    </source>
</evidence>
<evidence type="ECO:0000256" key="3">
    <source>
        <dbReference type="ARBA" id="ARBA00022490"/>
    </source>
</evidence>
<evidence type="ECO:0000259" key="6">
    <source>
        <dbReference type="Pfam" id="PF04130"/>
    </source>
</evidence>
<evidence type="ECO:0000256" key="2">
    <source>
        <dbReference type="ARBA" id="ARBA00010337"/>
    </source>
</evidence>
<evidence type="ECO:0000256" key="1">
    <source>
        <dbReference type="ARBA" id="ARBA00004245"/>
    </source>
</evidence>
<keyword evidence="4" id="KW-0493">Microtubule</keyword>
<dbReference type="GO" id="GO:0000278">
    <property type="term" value="P:mitotic cell cycle"/>
    <property type="evidence" value="ECO:0007669"/>
    <property type="project" value="TreeGrafter"/>
</dbReference>
<dbReference type="PANTHER" id="PTHR19302">
    <property type="entry name" value="GAMMA TUBULIN COMPLEX PROTEIN"/>
    <property type="match status" value="1"/>
</dbReference>
<dbReference type="Pfam" id="PF04130">
    <property type="entry name" value="GCP_C_terminal"/>
    <property type="match status" value="1"/>
</dbReference>
<dbReference type="GO" id="GO:0051011">
    <property type="term" value="F:microtubule minus-end binding"/>
    <property type="evidence" value="ECO:0007669"/>
    <property type="project" value="TreeGrafter"/>
</dbReference>
<dbReference type="GO" id="GO:0051321">
    <property type="term" value="P:meiotic cell cycle"/>
    <property type="evidence" value="ECO:0007669"/>
    <property type="project" value="TreeGrafter"/>
</dbReference>
<dbReference type="PANTHER" id="PTHR19302:SF14">
    <property type="entry name" value="GAMMA-TUBULIN COMPLEX COMPONENT 3"/>
    <property type="match status" value="1"/>
</dbReference>
<comment type="subcellular location">
    <subcellularLocation>
        <location evidence="1">Cytoplasm</location>
        <location evidence="1">Cytoskeleton</location>
    </subcellularLocation>
</comment>
<dbReference type="InterPro" id="IPR042241">
    <property type="entry name" value="GCP_C_sf"/>
</dbReference>